<reference evidence="3 4" key="1">
    <citation type="submission" date="2019-07" db="EMBL/GenBank/DDBJ databases">
        <title>Genomic Encyclopedia of Archaeal and Bacterial Type Strains, Phase II (KMG-II): from individual species to whole genera.</title>
        <authorList>
            <person name="Goeker M."/>
        </authorList>
    </citation>
    <scope>NUCLEOTIDE SEQUENCE [LARGE SCALE GENOMIC DNA]</scope>
    <source>
        <strain evidence="3 4">ATCC BAA-252</strain>
    </source>
</reference>
<sequence length="318" mass="36167">MSITPEDVQNCFQFLLGRSAEDQAVEHFRQNCNSTEELRTLVMRSEEFHKRVLGSQFHHPISFVEHRTNQSVDVDSSAQDLEKLWDHVGRSWSQLGKEQPYFSVVTSDEYLSENIPANEEKFWSTGVHDFDRISMIFKECGLSADQFPTALEYGCGVGRASLFLSRLFKTLYALDISPNHLEIADRKAKQDGIGNICFQKVDRAGLDALPAYDLFYSRIVLQHNPPPIMHYILDRLLKNLNSGGLAIFQIPVYMDGYSFETRSYLKTAKPGMEMHVLPQSSIFKLLEVHGCQPLSIKEDGDIGHFGAWVSNTIVARKN</sequence>
<keyword evidence="4" id="KW-1185">Reference proteome</keyword>
<keyword evidence="1 3" id="KW-0808">Transferase</keyword>
<comment type="caution">
    <text evidence="3">The sequence shown here is derived from an EMBL/GenBank/DDBJ whole genome shotgun (WGS) entry which is preliminary data.</text>
</comment>
<dbReference type="InterPro" id="IPR041698">
    <property type="entry name" value="Methyltransf_25"/>
</dbReference>
<dbReference type="Proteomes" id="UP000320593">
    <property type="component" value="Unassembled WGS sequence"/>
</dbReference>
<accession>A0A562TIJ0</accession>
<dbReference type="AlphaFoldDB" id="A0A562TIJ0"/>
<dbReference type="OrthoDB" id="7628122at2"/>
<dbReference type="GO" id="GO:0032259">
    <property type="term" value="P:methylation"/>
    <property type="evidence" value="ECO:0007669"/>
    <property type="project" value="UniProtKB-KW"/>
</dbReference>
<organism evidence="3 4">
    <name type="scientific">Roseibium hamelinense</name>
    <dbReference type="NCBI Taxonomy" id="150831"/>
    <lineage>
        <taxon>Bacteria</taxon>
        <taxon>Pseudomonadati</taxon>
        <taxon>Pseudomonadota</taxon>
        <taxon>Alphaproteobacteria</taxon>
        <taxon>Hyphomicrobiales</taxon>
        <taxon>Stappiaceae</taxon>
        <taxon>Roseibium</taxon>
    </lineage>
</organism>
<feature type="domain" description="Methyltransferase" evidence="2">
    <location>
        <begin position="151"/>
        <end position="244"/>
    </location>
</feature>
<dbReference type="RefSeq" id="WP_145340263.1">
    <property type="nucleotide sequence ID" value="NZ_SMLY01000087.1"/>
</dbReference>
<gene>
    <name evidence="3" type="ORF">JM93_00260</name>
</gene>
<dbReference type="CDD" id="cd02440">
    <property type="entry name" value="AdoMet_MTases"/>
    <property type="match status" value="1"/>
</dbReference>
<evidence type="ECO:0000313" key="3">
    <source>
        <dbReference type="EMBL" id="TWI92716.1"/>
    </source>
</evidence>
<dbReference type="SUPFAM" id="SSF53335">
    <property type="entry name" value="S-adenosyl-L-methionine-dependent methyltransferases"/>
    <property type="match status" value="1"/>
</dbReference>
<proteinExistence type="predicted"/>
<evidence type="ECO:0000256" key="1">
    <source>
        <dbReference type="ARBA" id="ARBA00022679"/>
    </source>
</evidence>
<evidence type="ECO:0000313" key="4">
    <source>
        <dbReference type="Proteomes" id="UP000320593"/>
    </source>
</evidence>
<dbReference type="InterPro" id="IPR029063">
    <property type="entry name" value="SAM-dependent_MTases_sf"/>
</dbReference>
<dbReference type="Gene3D" id="3.40.50.150">
    <property type="entry name" value="Vaccinia Virus protein VP39"/>
    <property type="match status" value="1"/>
</dbReference>
<dbReference type="Pfam" id="PF13649">
    <property type="entry name" value="Methyltransf_25"/>
    <property type="match status" value="1"/>
</dbReference>
<keyword evidence="3" id="KW-0489">Methyltransferase</keyword>
<evidence type="ECO:0000259" key="2">
    <source>
        <dbReference type="Pfam" id="PF13649"/>
    </source>
</evidence>
<dbReference type="EMBL" id="VLLF01000001">
    <property type="protein sequence ID" value="TWI92716.1"/>
    <property type="molecule type" value="Genomic_DNA"/>
</dbReference>
<name>A0A562TIJ0_9HYPH</name>
<dbReference type="GO" id="GO:0008168">
    <property type="term" value="F:methyltransferase activity"/>
    <property type="evidence" value="ECO:0007669"/>
    <property type="project" value="UniProtKB-KW"/>
</dbReference>
<dbReference type="PANTHER" id="PTHR43861">
    <property type="entry name" value="TRANS-ACONITATE 2-METHYLTRANSFERASE-RELATED"/>
    <property type="match status" value="1"/>
</dbReference>
<protein>
    <submittedName>
        <fullName evidence="3">Methyltransferase family protein</fullName>
    </submittedName>
</protein>